<organism evidence="8 9">
    <name type="scientific">Tropicimonas isoalkanivorans</name>
    <dbReference type="NCBI Taxonomy" id="441112"/>
    <lineage>
        <taxon>Bacteria</taxon>
        <taxon>Pseudomonadati</taxon>
        <taxon>Pseudomonadota</taxon>
        <taxon>Alphaproteobacteria</taxon>
        <taxon>Rhodobacterales</taxon>
        <taxon>Roseobacteraceae</taxon>
        <taxon>Tropicimonas</taxon>
    </lineage>
</organism>
<evidence type="ECO:0000256" key="1">
    <source>
        <dbReference type="ARBA" id="ARBA00001962"/>
    </source>
</evidence>
<gene>
    <name evidence="8" type="ORF">SAMN04488094_101771</name>
</gene>
<keyword evidence="9" id="KW-1185">Reference proteome</keyword>
<proteinExistence type="inferred from homology"/>
<comment type="similarity">
    <text evidence="2">Belongs to the iron-containing alcohol dehydrogenase family.</text>
</comment>
<protein>
    <submittedName>
        <fullName evidence="8">Alcohol dehydrogenase, class IV</fullName>
    </submittedName>
</protein>
<evidence type="ECO:0000313" key="8">
    <source>
        <dbReference type="EMBL" id="SFB85342.1"/>
    </source>
</evidence>
<dbReference type="GO" id="GO:0004022">
    <property type="term" value="F:alcohol dehydrogenase (NAD+) activity"/>
    <property type="evidence" value="ECO:0007669"/>
    <property type="project" value="UniProtKB-EC"/>
</dbReference>
<comment type="catalytic activity">
    <reaction evidence="5">
        <text>a primary alcohol + NAD(+) = an aldehyde + NADH + H(+)</text>
        <dbReference type="Rhea" id="RHEA:10736"/>
        <dbReference type="ChEBI" id="CHEBI:15378"/>
        <dbReference type="ChEBI" id="CHEBI:15734"/>
        <dbReference type="ChEBI" id="CHEBI:17478"/>
        <dbReference type="ChEBI" id="CHEBI:57540"/>
        <dbReference type="ChEBI" id="CHEBI:57945"/>
        <dbReference type="EC" id="1.1.1.1"/>
    </reaction>
</comment>
<dbReference type="InterPro" id="IPR001670">
    <property type="entry name" value="ADH_Fe/GldA"/>
</dbReference>
<dbReference type="SUPFAM" id="SSF56796">
    <property type="entry name" value="Dehydroquinate synthase-like"/>
    <property type="match status" value="1"/>
</dbReference>
<dbReference type="Proteomes" id="UP000198728">
    <property type="component" value="Unassembled WGS sequence"/>
</dbReference>
<dbReference type="InterPro" id="IPR039697">
    <property type="entry name" value="Alcohol_dehydrogenase_Fe"/>
</dbReference>
<dbReference type="AlphaFoldDB" id="A0A1I1EFI8"/>
<dbReference type="GO" id="GO:0046872">
    <property type="term" value="F:metal ion binding"/>
    <property type="evidence" value="ECO:0007669"/>
    <property type="project" value="InterPro"/>
</dbReference>
<dbReference type="OrthoDB" id="9815791at2"/>
<keyword evidence="4" id="KW-0520">NAD</keyword>
<evidence type="ECO:0000256" key="5">
    <source>
        <dbReference type="ARBA" id="ARBA00049243"/>
    </source>
</evidence>
<dbReference type="Pfam" id="PF25137">
    <property type="entry name" value="ADH_Fe_C"/>
    <property type="match status" value="1"/>
</dbReference>
<evidence type="ECO:0000313" key="9">
    <source>
        <dbReference type="Proteomes" id="UP000198728"/>
    </source>
</evidence>
<dbReference type="PANTHER" id="PTHR11496:SF102">
    <property type="entry name" value="ALCOHOL DEHYDROGENASE 4"/>
    <property type="match status" value="1"/>
</dbReference>
<dbReference type="Gene3D" id="1.20.1090.10">
    <property type="entry name" value="Dehydroquinate synthase-like - alpha domain"/>
    <property type="match status" value="1"/>
</dbReference>
<dbReference type="InterPro" id="IPR056798">
    <property type="entry name" value="ADH_Fe_C"/>
</dbReference>
<evidence type="ECO:0000259" key="7">
    <source>
        <dbReference type="Pfam" id="PF25137"/>
    </source>
</evidence>
<dbReference type="EMBL" id="FOLG01000001">
    <property type="protein sequence ID" value="SFB85342.1"/>
    <property type="molecule type" value="Genomic_DNA"/>
</dbReference>
<dbReference type="Gene3D" id="3.40.50.1970">
    <property type="match status" value="1"/>
</dbReference>
<keyword evidence="3" id="KW-0560">Oxidoreductase</keyword>
<feature type="domain" description="Fe-containing alcohol dehydrogenase-like C-terminal" evidence="7">
    <location>
        <begin position="189"/>
        <end position="379"/>
    </location>
</feature>
<evidence type="ECO:0000256" key="4">
    <source>
        <dbReference type="ARBA" id="ARBA00023027"/>
    </source>
</evidence>
<evidence type="ECO:0000259" key="6">
    <source>
        <dbReference type="Pfam" id="PF00465"/>
    </source>
</evidence>
<dbReference type="CDD" id="cd08183">
    <property type="entry name" value="Fe-ADH-like"/>
    <property type="match status" value="1"/>
</dbReference>
<sequence length="382" mass="39051">MTHPTFTFATATEIRFGRGTAADAVPDLARLGRRLLLVTGASALRSAWLPEALATEGCETTVFSVPGEPDVAMIEAGVAAARLMGAQAVIAIGGGAVVDAGKAIAALVPATRPMLDHLEVVGRGLPLEQPPLPFVALPTTAGTGAEVTRNAVIAVPEARRKVSLRDRAMLPDLAIVDPSLTDACPRAVTLASGLDAITQVIEPYLCTRANPMTDALCRDAILVGLTALRTLMDREDPEARDAMAWVSLCGGLALANAGLGVVHGLAGPLGGLTGAAHGAICGVLLPHGLTLNDARVVDPKVRARLNEVRDWIAQALGCAPDIAFDSLAHWASDCGLPALTDLGVTADAQAQAAEAAASSSSMKANPVALSAEDLRGMMAQAG</sequence>
<dbReference type="Pfam" id="PF00465">
    <property type="entry name" value="Fe-ADH"/>
    <property type="match status" value="1"/>
</dbReference>
<dbReference type="FunFam" id="3.40.50.1970:FF:000003">
    <property type="entry name" value="Alcohol dehydrogenase, iron-containing"/>
    <property type="match status" value="1"/>
</dbReference>
<evidence type="ECO:0000256" key="2">
    <source>
        <dbReference type="ARBA" id="ARBA00007358"/>
    </source>
</evidence>
<dbReference type="RefSeq" id="WP_093359312.1">
    <property type="nucleotide sequence ID" value="NZ_FOLG01000001.1"/>
</dbReference>
<dbReference type="PANTHER" id="PTHR11496">
    <property type="entry name" value="ALCOHOL DEHYDROGENASE"/>
    <property type="match status" value="1"/>
</dbReference>
<feature type="domain" description="Alcohol dehydrogenase iron-type/glycerol dehydrogenase GldA" evidence="6">
    <location>
        <begin position="12"/>
        <end position="178"/>
    </location>
</feature>
<dbReference type="PROSITE" id="PS00913">
    <property type="entry name" value="ADH_IRON_1"/>
    <property type="match status" value="1"/>
</dbReference>
<accession>A0A1I1EFI8</accession>
<reference evidence="8 9" key="1">
    <citation type="submission" date="2016-10" db="EMBL/GenBank/DDBJ databases">
        <authorList>
            <person name="de Groot N.N."/>
        </authorList>
    </citation>
    <scope>NUCLEOTIDE SEQUENCE [LARGE SCALE GENOMIC DNA]</scope>
    <source>
        <strain evidence="8 9">DSM 19548</strain>
    </source>
</reference>
<dbReference type="STRING" id="441112.SAMN04488094_101771"/>
<dbReference type="InterPro" id="IPR018211">
    <property type="entry name" value="ADH_Fe_CS"/>
</dbReference>
<name>A0A1I1EFI8_9RHOB</name>
<evidence type="ECO:0000256" key="3">
    <source>
        <dbReference type="ARBA" id="ARBA00023002"/>
    </source>
</evidence>
<comment type="cofactor">
    <cofactor evidence="1">
        <name>Fe cation</name>
        <dbReference type="ChEBI" id="CHEBI:24875"/>
    </cofactor>
</comment>